<dbReference type="AlphaFoldDB" id="A0A3S1B7W2"/>
<proteinExistence type="predicted"/>
<evidence type="ECO:0000313" key="3">
    <source>
        <dbReference type="Proteomes" id="UP000271974"/>
    </source>
</evidence>
<dbReference type="Gene3D" id="3.10.10.10">
    <property type="entry name" value="HIV Type 1 Reverse Transcriptase, subunit A, domain 1"/>
    <property type="match status" value="1"/>
</dbReference>
<evidence type="ECO:0000313" key="2">
    <source>
        <dbReference type="EMBL" id="RUS77175.1"/>
    </source>
</evidence>
<evidence type="ECO:0000259" key="1">
    <source>
        <dbReference type="Pfam" id="PF17919"/>
    </source>
</evidence>
<dbReference type="Pfam" id="PF17919">
    <property type="entry name" value="RT_RNaseH_2"/>
    <property type="match status" value="1"/>
</dbReference>
<sequence length="659" mass="76187">MASQIPRLSLDWGKDNKQTAFQEWREFLDCCFVINKVRDQDKYHYILLSSGTKGKEVIQAANLTEETKKDPANLWNLFETIDLVKISCQVKADSPGLKVISIKDLHQAYPEHFDGIGSFAGKFHITPKDYVMPVVYEPRKYPFHLQKELKNEPGRMEALGVINKVHMTTDWINSVAFSRKQNGKLRNCLDPKDLKKAIKRTYHKVPTLEEISHKFSGATFFSKWMRKNDHTLPLRNVLHKDTVSQWTASHEQAFAKLKNLLHEDIKVFYFDPNVEIEVLLQHNKPFAFASKAHSETEQRYANTKRELLAVVFGCEKFLTYIIIWKTCLSEVRPQALATCAAENIATTPPRLQRMLLRISYDCTIEYKPGPEMILTNYMSRASPDEGQTIELESTIHTVSVRVDKLIPTTQNRDKEGPRTWPTTGTNYPRLARKLSRDTDNLEEMLVHQFIRIADYASKMFFVKNLTIITSKVSIDYFKSVFAVHGILDELITDNDLDVDDDDVDQDKNADLYAELIQVLDDRSLSLEMRKAENDGRKDFKILREHYSPKGTLEVSDDVYVYGKTEGEHDKNLDERPEMILADYMSRASPDKGQTIELESTIHTVSATVDKYKQLRTETKKDPELGPLKKQIIHGWPEKLSRDTEKFEEILVHERRTPMH</sequence>
<dbReference type="InterPro" id="IPR043502">
    <property type="entry name" value="DNA/RNA_pol_sf"/>
</dbReference>
<dbReference type="InterPro" id="IPR041577">
    <property type="entry name" value="RT_RNaseH_2"/>
</dbReference>
<dbReference type="STRING" id="188477.A0A3S1B7W2"/>
<dbReference type="Proteomes" id="UP000271974">
    <property type="component" value="Unassembled WGS sequence"/>
</dbReference>
<dbReference type="SUPFAM" id="SSF56672">
    <property type="entry name" value="DNA/RNA polymerases"/>
    <property type="match status" value="1"/>
</dbReference>
<organism evidence="2 3">
    <name type="scientific">Elysia chlorotica</name>
    <name type="common">Eastern emerald elysia</name>
    <name type="synonym">Sea slug</name>
    <dbReference type="NCBI Taxonomy" id="188477"/>
    <lineage>
        <taxon>Eukaryota</taxon>
        <taxon>Metazoa</taxon>
        <taxon>Spiralia</taxon>
        <taxon>Lophotrochozoa</taxon>
        <taxon>Mollusca</taxon>
        <taxon>Gastropoda</taxon>
        <taxon>Heterobranchia</taxon>
        <taxon>Euthyneura</taxon>
        <taxon>Panpulmonata</taxon>
        <taxon>Sacoglossa</taxon>
        <taxon>Placobranchoidea</taxon>
        <taxon>Plakobranchidae</taxon>
        <taxon>Elysia</taxon>
    </lineage>
</organism>
<dbReference type="PANTHER" id="PTHR37984">
    <property type="entry name" value="PROTEIN CBG26694"/>
    <property type="match status" value="1"/>
</dbReference>
<protein>
    <recommendedName>
        <fullName evidence="1">Reverse transcriptase/retrotransposon-derived protein RNase H-like domain-containing protein</fullName>
    </recommendedName>
</protein>
<dbReference type="InterPro" id="IPR050951">
    <property type="entry name" value="Retrovirus_Pol_polyprotein"/>
</dbReference>
<name>A0A3S1B7W2_ELYCH</name>
<gene>
    <name evidence="2" type="ORF">EGW08_015062</name>
</gene>
<dbReference type="OrthoDB" id="6080250at2759"/>
<feature type="domain" description="Reverse transcriptase/retrotransposon-derived protein RNase H-like" evidence="1">
    <location>
        <begin position="246"/>
        <end position="322"/>
    </location>
</feature>
<dbReference type="PANTHER" id="PTHR37984:SF7">
    <property type="entry name" value="INTEGRASE CATALYTIC DOMAIN-CONTAINING PROTEIN"/>
    <property type="match status" value="1"/>
</dbReference>
<accession>A0A3S1B7W2</accession>
<reference evidence="2 3" key="1">
    <citation type="submission" date="2019-01" db="EMBL/GenBank/DDBJ databases">
        <title>A draft genome assembly of the solar-powered sea slug Elysia chlorotica.</title>
        <authorList>
            <person name="Cai H."/>
            <person name="Li Q."/>
            <person name="Fang X."/>
            <person name="Li J."/>
            <person name="Curtis N.E."/>
            <person name="Altenburger A."/>
            <person name="Shibata T."/>
            <person name="Feng M."/>
            <person name="Maeda T."/>
            <person name="Schwartz J.A."/>
            <person name="Shigenobu S."/>
            <person name="Lundholm N."/>
            <person name="Nishiyama T."/>
            <person name="Yang H."/>
            <person name="Hasebe M."/>
            <person name="Li S."/>
            <person name="Pierce S.K."/>
            <person name="Wang J."/>
        </authorList>
    </citation>
    <scope>NUCLEOTIDE SEQUENCE [LARGE SCALE GENOMIC DNA]</scope>
    <source>
        <strain evidence="2">EC2010</strain>
        <tissue evidence="2">Whole organism of an adult</tissue>
    </source>
</reference>
<comment type="caution">
    <text evidence="2">The sequence shown here is derived from an EMBL/GenBank/DDBJ whole genome shotgun (WGS) entry which is preliminary data.</text>
</comment>
<dbReference type="EMBL" id="RQTK01000603">
    <property type="protein sequence ID" value="RUS77175.1"/>
    <property type="molecule type" value="Genomic_DNA"/>
</dbReference>
<keyword evidence="3" id="KW-1185">Reference proteome</keyword>